<protein>
    <recommendedName>
        <fullName evidence="2">glutathione-specific gamma-glutamylcyclotransferase</fullName>
        <ecNumber evidence="2">4.3.2.7</ecNumber>
    </recommendedName>
    <alternativeName>
        <fullName evidence="4">Cation transport regulator-like protein 2</fullName>
    </alternativeName>
</protein>
<keyword evidence="8" id="KW-1185">Reference proteome</keyword>
<dbReference type="GO" id="GO:0006751">
    <property type="term" value="P:glutathione catabolic process"/>
    <property type="evidence" value="ECO:0007669"/>
    <property type="project" value="InterPro"/>
</dbReference>
<dbReference type="AlphaFoldDB" id="A0A183HGC7"/>
<evidence type="ECO:0000256" key="3">
    <source>
        <dbReference type="ARBA" id="ARBA00023239"/>
    </source>
</evidence>
<dbReference type="PANTHER" id="PTHR12192:SF2">
    <property type="entry name" value="GLUTATHIONE-SPECIFIC GAMMA-GLUTAMYLCYCLOTRANSFERASE 2"/>
    <property type="match status" value="1"/>
</dbReference>
<reference evidence="9" key="1">
    <citation type="submission" date="2016-06" db="UniProtKB">
        <authorList>
            <consortium name="WormBaseParasite"/>
        </authorList>
    </citation>
    <scope>IDENTIFICATION</scope>
</reference>
<dbReference type="SUPFAM" id="SSF110857">
    <property type="entry name" value="Gamma-glutamyl cyclotransferase-like"/>
    <property type="match status" value="1"/>
</dbReference>
<dbReference type="PANTHER" id="PTHR12192">
    <property type="entry name" value="CATION TRANSPORT PROTEIN CHAC-RELATED"/>
    <property type="match status" value="1"/>
</dbReference>
<dbReference type="EC" id="4.3.2.7" evidence="2"/>
<evidence type="ECO:0000313" key="8">
    <source>
        <dbReference type="Proteomes" id="UP000267606"/>
    </source>
</evidence>
<keyword evidence="3" id="KW-0456">Lyase</keyword>
<organism evidence="9">
    <name type="scientific">Onchocerca flexuosa</name>
    <dbReference type="NCBI Taxonomy" id="387005"/>
    <lineage>
        <taxon>Eukaryota</taxon>
        <taxon>Metazoa</taxon>
        <taxon>Ecdysozoa</taxon>
        <taxon>Nematoda</taxon>
        <taxon>Chromadorea</taxon>
        <taxon>Rhabditida</taxon>
        <taxon>Spirurina</taxon>
        <taxon>Spiruromorpha</taxon>
        <taxon>Filarioidea</taxon>
        <taxon>Onchocercidae</taxon>
        <taxon>Onchocerca</taxon>
    </lineage>
</organism>
<dbReference type="GO" id="GO:0061928">
    <property type="term" value="F:glutathione specific gamma-glutamylcyclotransferase activity"/>
    <property type="evidence" value="ECO:0007669"/>
    <property type="project" value="UniProtKB-EC"/>
</dbReference>
<sequence>PGRTVTLVPDEKGSCWGLAYEVAEEQASDTIKYLDVREKAGYLRKEVMFYPDNGDPFFPINVYLAAEEQNPYFTGPTDEESIVHSILKARGLSGTNIEYVLRLAECVHRMAPHINDEHLFAIEKKVVEECRQLNIQDDYLANYLNHHQKNRTESHNKTVN</sequence>
<proteinExistence type="inferred from homology"/>
<evidence type="ECO:0000313" key="9">
    <source>
        <dbReference type="WBParaSite" id="OFLC_0000653801-mRNA-1"/>
    </source>
</evidence>
<dbReference type="Pfam" id="PF04752">
    <property type="entry name" value="ChaC"/>
    <property type="match status" value="1"/>
</dbReference>
<evidence type="ECO:0000256" key="1">
    <source>
        <dbReference type="ARBA" id="ARBA00009662"/>
    </source>
</evidence>
<reference evidence="7 8" key="2">
    <citation type="submission" date="2018-11" db="EMBL/GenBank/DDBJ databases">
        <authorList>
            <consortium name="Pathogen Informatics"/>
        </authorList>
    </citation>
    <scope>NUCLEOTIDE SEQUENCE [LARGE SCALE GENOMIC DNA]</scope>
</reference>
<dbReference type="InterPro" id="IPR006840">
    <property type="entry name" value="ChaC"/>
</dbReference>
<name>A0A183HGC7_9BILA</name>
<dbReference type="WBParaSite" id="OFLC_0000653801-mRNA-1">
    <property type="protein sequence ID" value="OFLC_0000653801-mRNA-1"/>
    <property type="gene ID" value="OFLC_0000653801"/>
</dbReference>
<accession>A0A183HGC7</accession>
<dbReference type="CDD" id="cd06661">
    <property type="entry name" value="GGCT_like"/>
    <property type="match status" value="1"/>
</dbReference>
<gene>
    <name evidence="7" type="ORF">OFLC_LOCUS6540</name>
</gene>
<dbReference type="STRING" id="387005.A0A183HGC7"/>
<evidence type="ECO:0000256" key="4">
    <source>
        <dbReference type="ARBA" id="ARBA00043195"/>
    </source>
</evidence>
<dbReference type="InterPro" id="IPR036568">
    <property type="entry name" value="GGCT-like_sf"/>
</dbReference>
<dbReference type="Proteomes" id="UP000267606">
    <property type="component" value="Unassembled WGS sequence"/>
</dbReference>
<dbReference type="Gene3D" id="3.10.490.10">
    <property type="entry name" value="Gamma-glutamyl cyclotransferase-like"/>
    <property type="match status" value="1"/>
</dbReference>
<evidence type="ECO:0000313" key="7">
    <source>
        <dbReference type="EMBL" id="VDO46879.1"/>
    </source>
</evidence>
<comment type="function">
    <text evidence="5">Catalyzes the cleavage of glutathione into 5-oxo-L-proline and a Cys-Gly dipeptide. Acts specifically on glutathione, but not on other gamma-glutamyl peptides.</text>
</comment>
<evidence type="ECO:0000256" key="2">
    <source>
        <dbReference type="ARBA" id="ARBA00012344"/>
    </source>
</evidence>
<comment type="similarity">
    <text evidence="1">Belongs to the gamma-glutamylcyclotransferase family. ChaC subfamily.</text>
</comment>
<dbReference type="EMBL" id="UZAJ01006279">
    <property type="protein sequence ID" value="VDO46879.1"/>
    <property type="molecule type" value="Genomic_DNA"/>
</dbReference>
<evidence type="ECO:0000256" key="5">
    <source>
        <dbReference type="ARBA" id="ARBA00045227"/>
    </source>
</evidence>
<dbReference type="GO" id="GO:0005737">
    <property type="term" value="C:cytoplasm"/>
    <property type="evidence" value="ECO:0007669"/>
    <property type="project" value="TreeGrafter"/>
</dbReference>
<comment type="catalytic activity">
    <reaction evidence="6">
        <text>glutathione = L-cysteinylglycine + 5-oxo-L-proline</text>
        <dbReference type="Rhea" id="RHEA:47724"/>
        <dbReference type="ChEBI" id="CHEBI:57925"/>
        <dbReference type="ChEBI" id="CHEBI:58402"/>
        <dbReference type="ChEBI" id="CHEBI:61694"/>
        <dbReference type="EC" id="4.3.2.7"/>
    </reaction>
</comment>
<evidence type="ECO:0000256" key="6">
    <source>
        <dbReference type="ARBA" id="ARBA00048073"/>
    </source>
</evidence>
<dbReference type="InterPro" id="IPR013024">
    <property type="entry name" value="GGCT-like"/>
</dbReference>